<dbReference type="SUPFAM" id="SSF53474">
    <property type="entry name" value="alpha/beta-Hydrolases"/>
    <property type="match status" value="1"/>
</dbReference>
<evidence type="ECO:0000313" key="4">
    <source>
        <dbReference type="EMBL" id="TAA25671.1"/>
    </source>
</evidence>
<keyword evidence="2" id="KW-0732">Signal</keyword>
<evidence type="ECO:0000256" key="1">
    <source>
        <dbReference type="SAM" id="MobiDB-lite"/>
    </source>
</evidence>
<feature type="chain" id="PRO_5020433947" evidence="2">
    <location>
        <begin position="22"/>
        <end position="319"/>
    </location>
</feature>
<organism evidence="4 5">
    <name type="scientific">Pseudoxanthomonas winnipegensis</name>
    <dbReference type="NCBI Taxonomy" id="2480810"/>
    <lineage>
        <taxon>Bacteria</taxon>
        <taxon>Pseudomonadati</taxon>
        <taxon>Pseudomonadota</taxon>
        <taxon>Gammaproteobacteria</taxon>
        <taxon>Lysobacterales</taxon>
        <taxon>Lysobacteraceae</taxon>
        <taxon>Pseudoxanthomonas</taxon>
    </lineage>
</organism>
<dbReference type="OrthoDB" id="9806902at2"/>
<dbReference type="GO" id="GO:0016787">
    <property type="term" value="F:hydrolase activity"/>
    <property type="evidence" value="ECO:0007669"/>
    <property type="project" value="UniProtKB-KW"/>
</dbReference>
<protein>
    <submittedName>
        <fullName evidence="4">Alpha/beta fold hydrolase</fullName>
    </submittedName>
</protein>
<keyword evidence="4" id="KW-0378">Hydrolase</keyword>
<reference evidence="4 5" key="1">
    <citation type="submission" date="2019-02" db="EMBL/GenBank/DDBJ databases">
        <title>WGS of Pseudoxanthomonas species novum from clinical isolates.</title>
        <authorList>
            <person name="Bernier A.-M."/>
            <person name="Bernard K."/>
            <person name="Vachon A."/>
        </authorList>
    </citation>
    <scope>NUCLEOTIDE SEQUENCE [LARGE SCALE GENOMIC DNA]</scope>
    <source>
        <strain evidence="4 5">NML171200</strain>
    </source>
</reference>
<feature type="compositionally biased region" description="Pro residues" evidence="1">
    <location>
        <begin position="181"/>
        <end position="195"/>
    </location>
</feature>
<dbReference type="PANTHER" id="PTHR43798">
    <property type="entry name" value="MONOACYLGLYCEROL LIPASE"/>
    <property type="match status" value="1"/>
</dbReference>
<accession>A0A4Q8LAK8</accession>
<dbReference type="EMBL" id="SHMC01000003">
    <property type="protein sequence ID" value="TAA25671.1"/>
    <property type="molecule type" value="Genomic_DNA"/>
</dbReference>
<evidence type="ECO:0000256" key="2">
    <source>
        <dbReference type="SAM" id="SignalP"/>
    </source>
</evidence>
<dbReference type="InterPro" id="IPR022742">
    <property type="entry name" value="Hydrolase_4"/>
</dbReference>
<dbReference type="InterPro" id="IPR050266">
    <property type="entry name" value="AB_hydrolase_sf"/>
</dbReference>
<gene>
    <name evidence="4" type="ORF">EA660_09505</name>
</gene>
<feature type="region of interest" description="Disordered" evidence="1">
    <location>
        <begin position="180"/>
        <end position="200"/>
    </location>
</feature>
<dbReference type="GO" id="GO:0016020">
    <property type="term" value="C:membrane"/>
    <property type="evidence" value="ECO:0007669"/>
    <property type="project" value="TreeGrafter"/>
</dbReference>
<proteinExistence type="predicted"/>
<feature type="domain" description="Serine aminopeptidase S33" evidence="3">
    <location>
        <begin position="54"/>
        <end position="294"/>
    </location>
</feature>
<dbReference type="Gene3D" id="3.40.50.1820">
    <property type="entry name" value="alpha/beta hydrolase"/>
    <property type="match status" value="1"/>
</dbReference>
<evidence type="ECO:0000313" key="5">
    <source>
        <dbReference type="Proteomes" id="UP000292627"/>
    </source>
</evidence>
<dbReference type="AlphaFoldDB" id="A0A4Q8LAK8"/>
<evidence type="ECO:0000259" key="3">
    <source>
        <dbReference type="Pfam" id="PF12146"/>
    </source>
</evidence>
<dbReference type="RefSeq" id="WP_130551293.1">
    <property type="nucleotide sequence ID" value="NZ_SHMC01000003.1"/>
</dbReference>
<dbReference type="Proteomes" id="UP000292627">
    <property type="component" value="Unassembled WGS sequence"/>
</dbReference>
<dbReference type="Pfam" id="PF12146">
    <property type="entry name" value="Hydrolase_4"/>
    <property type="match status" value="1"/>
</dbReference>
<sequence length="319" mass="33859">MSRRLAALLILGLFAPSLALARTPAQGAAPPTAHLTVPADDGLPLAVWARVPAHPRGTILLVHGRTWSSRPNFDLQVPGEPADARSVLAALAKAGYAAYALDLRGYGTTPRDASGWDTPERAASDVIGTLRWIAQRHPQLPAPALLGYSNGSLVALLVAQQQPAALSTLVLYGFPVDVDAPPSPPADTPAQPPRQPTTAEAAASDFITAGAFPPAVREAYVAQALAADPVRSDWRATEQFRFTPEQVRLPVLLLRGTHDPLATQDESGHLYRRLGSGDKAWVTLPDADHVAHVEDGHAGWVRAVTDFLSRPRVPAKPAP</sequence>
<feature type="signal peptide" evidence="2">
    <location>
        <begin position="1"/>
        <end position="21"/>
    </location>
</feature>
<dbReference type="PANTHER" id="PTHR43798:SF33">
    <property type="entry name" value="HYDROLASE, PUTATIVE (AFU_ORTHOLOGUE AFUA_2G14860)-RELATED"/>
    <property type="match status" value="1"/>
</dbReference>
<name>A0A4Q8LAK8_9GAMM</name>
<dbReference type="InterPro" id="IPR029058">
    <property type="entry name" value="AB_hydrolase_fold"/>
</dbReference>
<comment type="caution">
    <text evidence="4">The sequence shown here is derived from an EMBL/GenBank/DDBJ whole genome shotgun (WGS) entry which is preliminary data.</text>
</comment>